<sequence length="489" mass="52746">MSKDGASDVYFTARSWAIAAVIVIMLQVSSAQRVRVETEVQAFPTESVQLRCMFLEPGNTKLTQVSWIYEDEVADRVNIAVFHPQYGESFPDSRFKGRVRFTKGNLDNPSIEISKMEMTDEGKYTCEYATYPSGNEQGTTNLVMLAKPKNSAAPVIVRAGSTAVIVAHCEAAQGKPAATITWESDVAGGKANTTQVPQPDGTVTVRSEYWLAPAKTYNDNNIKCKVTQRTQDRPQDFPMKLSIQYPPAVTIVGYDENWYIGRTDAVLECQVDANPAPITVDWTSVSGVLPDAVEVAGNQLRVKKVDDSVNTTFVCEVKNVLGSAKSQLTAVVIEKRKPPKGKATGAIIGGIIGAVIFLCLIGALIFLFRKRQLSAESDDAPPKHKPPPPAKAGSSTEMLNKPQDPVTETQPLSHIYYETGGEPVTDLDDEDHAGAPANGSGPGMWDGTALAPADHDAPDDSFPEGTEPPLPNSAAVARGESFMSEPMLV</sequence>
<dbReference type="InterPro" id="IPR013783">
    <property type="entry name" value="Ig-like_fold"/>
</dbReference>
<feature type="domain" description="Ig-like" evidence="18">
    <location>
        <begin position="247"/>
        <end position="333"/>
    </location>
</feature>
<comment type="function">
    <text evidence="14">Cell adhesion molecule that promotes cell-cell contacts and plays important roles in the development of the nervous system. Acts by forming homophilic or heterophilic trans-dimers.</text>
</comment>
<evidence type="ECO:0000256" key="15">
    <source>
        <dbReference type="ARBA" id="ARBA00062858"/>
    </source>
</evidence>
<evidence type="ECO:0000259" key="18">
    <source>
        <dbReference type="PROSITE" id="PS50835"/>
    </source>
</evidence>
<keyword evidence="8" id="KW-0130">Cell adhesion</keyword>
<evidence type="ECO:0000256" key="12">
    <source>
        <dbReference type="ARBA" id="ARBA00023157"/>
    </source>
</evidence>
<evidence type="ECO:0000256" key="3">
    <source>
        <dbReference type="ARBA" id="ARBA00007810"/>
    </source>
</evidence>
<dbReference type="InterPro" id="IPR013162">
    <property type="entry name" value="CD80_C2-set"/>
</dbReference>
<organism evidence="19 20">
    <name type="scientific">Clupea harengus</name>
    <name type="common">Atlantic herring</name>
    <dbReference type="NCBI Taxonomy" id="7950"/>
    <lineage>
        <taxon>Eukaryota</taxon>
        <taxon>Metazoa</taxon>
        <taxon>Chordata</taxon>
        <taxon>Craniata</taxon>
        <taxon>Vertebrata</taxon>
        <taxon>Euteleostomi</taxon>
        <taxon>Actinopterygii</taxon>
        <taxon>Neopterygii</taxon>
        <taxon>Teleostei</taxon>
        <taxon>Clupei</taxon>
        <taxon>Clupeiformes</taxon>
        <taxon>Clupeoidei</taxon>
        <taxon>Clupeidae</taxon>
        <taxon>Clupea</taxon>
    </lineage>
</organism>
<evidence type="ECO:0000256" key="1">
    <source>
        <dbReference type="ARBA" id="ARBA00004251"/>
    </source>
</evidence>
<evidence type="ECO:0000313" key="19">
    <source>
        <dbReference type="Proteomes" id="UP000515152"/>
    </source>
</evidence>
<dbReference type="PROSITE" id="PS50835">
    <property type="entry name" value="IG_LIKE"/>
    <property type="match status" value="3"/>
</dbReference>
<proteinExistence type="inferred from homology"/>
<dbReference type="CTD" id="560933"/>
<evidence type="ECO:0000256" key="8">
    <source>
        <dbReference type="ARBA" id="ARBA00022889"/>
    </source>
</evidence>
<keyword evidence="9" id="KW-0965">Cell junction</keyword>
<name>A0A6P8GTT6_CLUHA</name>
<dbReference type="GO" id="GO:0007155">
    <property type="term" value="P:cell adhesion"/>
    <property type="evidence" value="ECO:0007669"/>
    <property type="project" value="UniProtKB-KW"/>
</dbReference>
<feature type="region of interest" description="Disordered" evidence="16">
    <location>
        <begin position="375"/>
        <end position="489"/>
    </location>
</feature>
<evidence type="ECO:0000256" key="4">
    <source>
        <dbReference type="ARBA" id="ARBA00022475"/>
    </source>
</evidence>
<keyword evidence="7" id="KW-0677">Repeat</keyword>
<keyword evidence="19" id="KW-1185">Reference proteome</keyword>
<dbReference type="Proteomes" id="UP000515152">
    <property type="component" value="Chromosome 19"/>
</dbReference>
<evidence type="ECO:0000313" key="20">
    <source>
        <dbReference type="RefSeq" id="XP_031442569.1"/>
    </source>
</evidence>
<evidence type="ECO:0000256" key="14">
    <source>
        <dbReference type="ARBA" id="ARBA00058274"/>
    </source>
</evidence>
<evidence type="ECO:0000256" key="7">
    <source>
        <dbReference type="ARBA" id="ARBA00022737"/>
    </source>
</evidence>
<evidence type="ECO:0000256" key="9">
    <source>
        <dbReference type="ARBA" id="ARBA00022949"/>
    </source>
</evidence>
<dbReference type="Pfam" id="PF08205">
    <property type="entry name" value="C2-set_2"/>
    <property type="match status" value="1"/>
</dbReference>
<keyword evidence="4" id="KW-1003">Cell membrane</keyword>
<evidence type="ECO:0000256" key="11">
    <source>
        <dbReference type="ARBA" id="ARBA00023136"/>
    </source>
</evidence>
<keyword evidence="6" id="KW-0732">Signal</keyword>
<protein>
    <submittedName>
        <fullName evidence="20">PVR cell adhesion molecule related 2 like isoform X2</fullName>
    </submittedName>
</protein>
<dbReference type="PANTHER" id="PTHR47387:SF1">
    <property type="entry name" value="NECTIN-2"/>
    <property type="match status" value="1"/>
</dbReference>
<comment type="subcellular location">
    <subcellularLocation>
        <location evidence="2">Cell junction</location>
        <location evidence="2">Adherens junction</location>
    </subcellularLocation>
    <subcellularLocation>
        <location evidence="1">Cell membrane</location>
        <topology evidence="1">Single-pass type I membrane protein</topology>
    </subcellularLocation>
</comment>
<dbReference type="InterPro" id="IPR013106">
    <property type="entry name" value="Ig_V-set"/>
</dbReference>
<accession>A0A6P8GTT6</accession>
<dbReference type="Pfam" id="PF07686">
    <property type="entry name" value="V-set"/>
    <property type="match status" value="1"/>
</dbReference>
<keyword evidence="12" id="KW-1015">Disulfide bond</keyword>
<dbReference type="SUPFAM" id="SSF48726">
    <property type="entry name" value="Immunoglobulin"/>
    <property type="match status" value="3"/>
</dbReference>
<evidence type="ECO:0000256" key="6">
    <source>
        <dbReference type="ARBA" id="ARBA00022729"/>
    </source>
</evidence>
<dbReference type="InterPro" id="IPR052659">
    <property type="entry name" value="Nectin/PVR"/>
</dbReference>
<evidence type="ECO:0000256" key="17">
    <source>
        <dbReference type="SAM" id="Phobius"/>
    </source>
</evidence>
<dbReference type="RefSeq" id="XP_031442569.1">
    <property type="nucleotide sequence ID" value="XM_031586709.2"/>
</dbReference>
<evidence type="ECO:0000256" key="5">
    <source>
        <dbReference type="ARBA" id="ARBA00022692"/>
    </source>
</evidence>
<dbReference type="InterPro" id="IPR036179">
    <property type="entry name" value="Ig-like_dom_sf"/>
</dbReference>
<keyword evidence="11 17" id="KW-0472">Membrane</keyword>
<gene>
    <name evidence="20" type="primary">pvrl2l</name>
</gene>
<comment type="subunit">
    <text evidence="15">Cis- and trans-homodimer. Can form trans-heterodimers.</text>
</comment>
<dbReference type="FunFam" id="2.60.40.10:FF:000304">
    <property type="entry name" value="Nectin cell adhesion molecule 1"/>
    <property type="match status" value="1"/>
</dbReference>
<dbReference type="InterPro" id="IPR003599">
    <property type="entry name" value="Ig_sub"/>
</dbReference>
<dbReference type="PANTHER" id="PTHR47387">
    <property type="entry name" value="NECTIN-2"/>
    <property type="match status" value="1"/>
</dbReference>
<comment type="similarity">
    <text evidence="3">Belongs to the nectin family.</text>
</comment>
<keyword evidence="5 17" id="KW-0812">Transmembrane</keyword>
<dbReference type="GO" id="GO:0005912">
    <property type="term" value="C:adherens junction"/>
    <property type="evidence" value="ECO:0007669"/>
    <property type="project" value="UniProtKB-SubCell"/>
</dbReference>
<feature type="transmembrane region" description="Helical" evidence="17">
    <location>
        <begin position="346"/>
        <end position="368"/>
    </location>
</feature>
<keyword evidence="10 17" id="KW-1133">Transmembrane helix</keyword>
<dbReference type="SMART" id="SM00409">
    <property type="entry name" value="IG"/>
    <property type="match status" value="3"/>
</dbReference>
<dbReference type="Gene3D" id="2.60.40.10">
    <property type="entry name" value="Immunoglobulins"/>
    <property type="match status" value="3"/>
</dbReference>
<dbReference type="InterPro" id="IPR007110">
    <property type="entry name" value="Ig-like_dom"/>
</dbReference>
<evidence type="ECO:0000256" key="10">
    <source>
        <dbReference type="ARBA" id="ARBA00022989"/>
    </source>
</evidence>
<reference evidence="20" key="1">
    <citation type="submission" date="2025-08" db="UniProtKB">
        <authorList>
            <consortium name="RefSeq"/>
        </authorList>
    </citation>
    <scope>IDENTIFICATION</scope>
</reference>
<dbReference type="GeneID" id="105891982"/>
<evidence type="ECO:0000256" key="2">
    <source>
        <dbReference type="ARBA" id="ARBA00004536"/>
    </source>
</evidence>
<dbReference type="AlphaFoldDB" id="A0A6P8GTT6"/>
<dbReference type="GO" id="GO:0005886">
    <property type="term" value="C:plasma membrane"/>
    <property type="evidence" value="ECO:0007669"/>
    <property type="project" value="UniProtKB-SubCell"/>
</dbReference>
<feature type="domain" description="Ig-like" evidence="18">
    <location>
        <begin position="148"/>
        <end position="242"/>
    </location>
</feature>
<evidence type="ECO:0000256" key="16">
    <source>
        <dbReference type="SAM" id="MobiDB-lite"/>
    </source>
</evidence>
<feature type="domain" description="Ig-like" evidence="18">
    <location>
        <begin position="46"/>
        <end position="143"/>
    </location>
</feature>
<evidence type="ECO:0000256" key="13">
    <source>
        <dbReference type="ARBA" id="ARBA00023180"/>
    </source>
</evidence>
<keyword evidence="13" id="KW-0325">Glycoprotein</keyword>